<dbReference type="Gene3D" id="3.30.1050.10">
    <property type="entry name" value="SCP2 sterol-binding domain"/>
    <property type="match status" value="1"/>
</dbReference>
<protein>
    <submittedName>
        <fullName evidence="2">SCP-2 sterol transfer family protein</fullName>
    </submittedName>
</protein>
<gene>
    <name evidence="2" type="ORF">GA0070612_1724</name>
</gene>
<feature type="domain" description="SCP2" evidence="1">
    <location>
        <begin position="25"/>
        <end position="105"/>
    </location>
</feature>
<organism evidence="2 3">
    <name type="scientific">Micromonospora chokoriensis</name>
    <dbReference type="NCBI Taxonomy" id="356851"/>
    <lineage>
        <taxon>Bacteria</taxon>
        <taxon>Bacillati</taxon>
        <taxon>Actinomycetota</taxon>
        <taxon>Actinomycetes</taxon>
        <taxon>Micromonosporales</taxon>
        <taxon>Micromonosporaceae</taxon>
        <taxon>Micromonospora</taxon>
    </lineage>
</organism>
<keyword evidence="3" id="KW-1185">Reference proteome</keyword>
<proteinExistence type="predicted"/>
<name>A0A1C4VRL1_9ACTN</name>
<dbReference type="AlphaFoldDB" id="A0A1C4VRL1"/>
<dbReference type="EMBL" id="LT607409">
    <property type="protein sequence ID" value="SCE86642.1"/>
    <property type="molecule type" value="Genomic_DNA"/>
</dbReference>
<sequence>MTEAAERFFESLPARAPDVLVGLPEGTLQIDLGSDHQVEHWLVRMRAGSVQVSRERGPADAIWYSSAALFDRLISGEAQGVAAVLRNESTFSGNVVLFLAFRRFFPNPPGTRDPRETARRAVGRPA</sequence>
<dbReference type="SUPFAM" id="SSF55718">
    <property type="entry name" value="SCP-like"/>
    <property type="match status" value="1"/>
</dbReference>
<evidence type="ECO:0000313" key="3">
    <source>
        <dbReference type="Proteomes" id="UP000198224"/>
    </source>
</evidence>
<accession>A0A1C4VRL1</accession>
<evidence type="ECO:0000259" key="1">
    <source>
        <dbReference type="Pfam" id="PF02036"/>
    </source>
</evidence>
<dbReference type="RefSeq" id="WP_088987417.1">
    <property type="nucleotide sequence ID" value="NZ_LT607409.1"/>
</dbReference>
<dbReference type="Pfam" id="PF02036">
    <property type="entry name" value="SCP2"/>
    <property type="match status" value="1"/>
</dbReference>
<reference evidence="3" key="1">
    <citation type="submission" date="2016-06" db="EMBL/GenBank/DDBJ databases">
        <authorList>
            <person name="Varghese N."/>
            <person name="Submissions Spin"/>
        </authorList>
    </citation>
    <scope>NUCLEOTIDE SEQUENCE [LARGE SCALE GENOMIC DNA]</scope>
    <source>
        <strain evidence="3">DSM 45160</strain>
    </source>
</reference>
<dbReference type="Proteomes" id="UP000198224">
    <property type="component" value="Chromosome I"/>
</dbReference>
<dbReference type="InterPro" id="IPR036527">
    <property type="entry name" value="SCP2_sterol-bd_dom_sf"/>
</dbReference>
<evidence type="ECO:0000313" key="2">
    <source>
        <dbReference type="EMBL" id="SCE86642.1"/>
    </source>
</evidence>
<dbReference type="InterPro" id="IPR003033">
    <property type="entry name" value="SCP2_sterol-bd_dom"/>
</dbReference>